<keyword evidence="1" id="KW-1185">Reference proteome</keyword>
<name>A0AC58UQ74_TOBAC</name>
<reference evidence="1" key="1">
    <citation type="journal article" date="2014" name="Nat. Commun.">
        <title>The tobacco genome sequence and its comparison with those of tomato and potato.</title>
        <authorList>
            <person name="Sierro N."/>
            <person name="Battey J.N."/>
            <person name="Ouadi S."/>
            <person name="Bakaher N."/>
            <person name="Bovet L."/>
            <person name="Willig A."/>
            <person name="Goepfert S."/>
            <person name="Peitsch M.C."/>
            <person name="Ivanov N.V."/>
        </authorList>
    </citation>
    <scope>NUCLEOTIDE SEQUENCE [LARGE SCALE GENOMIC DNA]</scope>
</reference>
<proteinExistence type="predicted"/>
<protein>
    <submittedName>
        <fullName evidence="2">Uncharacterized protein LOC142181887</fullName>
    </submittedName>
</protein>
<dbReference type="Proteomes" id="UP000790787">
    <property type="component" value="Chromosome 6"/>
</dbReference>
<organism evidence="1 2">
    <name type="scientific">Nicotiana tabacum</name>
    <name type="common">Common tobacco</name>
    <dbReference type="NCBI Taxonomy" id="4097"/>
    <lineage>
        <taxon>Eukaryota</taxon>
        <taxon>Viridiplantae</taxon>
        <taxon>Streptophyta</taxon>
        <taxon>Embryophyta</taxon>
        <taxon>Tracheophyta</taxon>
        <taxon>Spermatophyta</taxon>
        <taxon>Magnoliopsida</taxon>
        <taxon>eudicotyledons</taxon>
        <taxon>Gunneridae</taxon>
        <taxon>Pentapetalae</taxon>
        <taxon>asterids</taxon>
        <taxon>lamiids</taxon>
        <taxon>Solanales</taxon>
        <taxon>Solanaceae</taxon>
        <taxon>Nicotianoideae</taxon>
        <taxon>Nicotianeae</taxon>
        <taxon>Nicotiana</taxon>
    </lineage>
</organism>
<accession>A0AC58UQ74</accession>
<reference evidence="2" key="2">
    <citation type="submission" date="2025-08" db="UniProtKB">
        <authorList>
            <consortium name="RefSeq"/>
        </authorList>
    </citation>
    <scope>IDENTIFICATION</scope>
    <source>
        <tissue evidence="2">Leaf</tissue>
    </source>
</reference>
<evidence type="ECO:0000313" key="1">
    <source>
        <dbReference type="Proteomes" id="UP000790787"/>
    </source>
</evidence>
<evidence type="ECO:0000313" key="2">
    <source>
        <dbReference type="RefSeq" id="XP_075111633.1"/>
    </source>
</evidence>
<gene>
    <name evidence="2" type="primary">LOC142181887</name>
</gene>
<sequence>MVTLRFNMLKIQWTTLALVNLLIVKSFVIQKQKRKEGRKLDSFLGIIARTPELTPLHVDDWRNFDKEEKKKLVDFVRKKFSIPKCGEAWVLKSLGKKWKDYKCELKGEYTPKYKTKDALLKNRPSHIPRDQWSGLVSYWLSDKAKRRTQANRNNRAKQTVPHTGGSKSIATLMNEQVVNEIEPTRAEIFLLTHKKRKDGRPLDDDFVKKIEMINERMDNSERSTEQPPRSVACEGDVYSQVLGNEKRWYVRGFGLGPTPSILWGSRSSLGNIIADDSSNEVIQRLEQKIIELKEKQNEEMNMMKQN</sequence>
<dbReference type="RefSeq" id="XP_075111633.1">
    <property type="nucleotide sequence ID" value="XM_075255532.1"/>
</dbReference>